<evidence type="ECO:0000256" key="4">
    <source>
        <dbReference type="ARBA" id="ARBA00023163"/>
    </source>
</evidence>
<comment type="similarity">
    <text evidence="1">Belongs to the sigma-70 factor family. ECF subfamily.</text>
</comment>
<dbReference type="OrthoDB" id="1524077at2"/>
<dbReference type="Proteomes" id="UP000075606">
    <property type="component" value="Unassembled WGS sequence"/>
</dbReference>
<dbReference type="GO" id="GO:0006352">
    <property type="term" value="P:DNA-templated transcription initiation"/>
    <property type="evidence" value="ECO:0007669"/>
    <property type="project" value="InterPro"/>
</dbReference>
<dbReference type="InterPro" id="IPR014284">
    <property type="entry name" value="RNA_pol_sigma-70_dom"/>
</dbReference>
<dbReference type="InterPro" id="IPR013249">
    <property type="entry name" value="RNA_pol_sigma70_r4_t2"/>
</dbReference>
<proteinExistence type="inferred from homology"/>
<dbReference type="STRING" id="333140.AWW68_07260"/>
<dbReference type="InterPro" id="IPR013324">
    <property type="entry name" value="RNA_pol_sigma_r3/r4-like"/>
</dbReference>
<evidence type="ECO:0000313" key="8">
    <source>
        <dbReference type="Proteomes" id="UP000075606"/>
    </source>
</evidence>
<dbReference type="PANTHER" id="PTHR43133:SF46">
    <property type="entry name" value="RNA POLYMERASE SIGMA-70 FACTOR ECF SUBFAMILY"/>
    <property type="match status" value="1"/>
</dbReference>
<evidence type="ECO:0000256" key="2">
    <source>
        <dbReference type="ARBA" id="ARBA00023015"/>
    </source>
</evidence>
<accession>A0A150XA61</accession>
<dbReference type="InterPro" id="IPR007627">
    <property type="entry name" value="RNA_pol_sigma70_r2"/>
</dbReference>
<sequence>MTLSEFKSIFDQYYSPIKNFLYYKSGDGDLAEDITQDVFMKLWDKRDDVQQETVKSYLYTIANNMLLNKIRHDKVVLTFAEKQNKHQEEQSPEFALEEKEFKAELERVISAMPEKQREVFLMNRIEEMTYKEIADRLGLSVKAVEKRMHGALGHIREHIKYKI</sequence>
<keyword evidence="8" id="KW-1185">Reference proteome</keyword>
<dbReference type="Pfam" id="PF04542">
    <property type="entry name" value="Sigma70_r2"/>
    <property type="match status" value="1"/>
</dbReference>
<evidence type="ECO:0000259" key="5">
    <source>
        <dbReference type="Pfam" id="PF04542"/>
    </source>
</evidence>
<feature type="domain" description="RNA polymerase sigma-70 region 2" evidence="5">
    <location>
        <begin position="10"/>
        <end position="72"/>
    </location>
</feature>
<dbReference type="InterPro" id="IPR013325">
    <property type="entry name" value="RNA_pol_sigma_r2"/>
</dbReference>
<dbReference type="GO" id="GO:0016987">
    <property type="term" value="F:sigma factor activity"/>
    <property type="evidence" value="ECO:0007669"/>
    <property type="project" value="UniProtKB-KW"/>
</dbReference>
<evidence type="ECO:0000256" key="1">
    <source>
        <dbReference type="ARBA" id="ARBA00010641"/>
    </source>
</evidence>
<dbReference type="GO" id="GO:0003677">
    <property type="term" value="F:DNA binding"/>
    <property type="evidence" value="ECO:0007669"/>
    <property type="project" value="InterPro"/>
</dbReference>
<dbReference type="Gene3D" id="1.10.10.10">
    <property type="entry name" value="Winged helix-like DNA-binding domain superfamily/Winged helix DNA-binding domain"/>
    <property type="match status" value="1"/>
</dbReference>
<gene>
    <name evidence="7" type="ORF">AWW68_07260</name>
</gene>
<evidence type="ECO:0000259" key="6">
    <source>
        <dbReference type="Pfam" id="PF08281"/>
    </source>
</evidence>
<dbReference type="InterPro" id="IPR036388">
    <property type="entry name" value="WH-like_DNA-bd_sf"/>
</dbReference>
<evidence type="ECO:0000313" key="7">
    <source>
        <dbReference type="EMBL" id="KYG75627.1"/>
    </source>
</evidence>
<evidence type="ECO:0000256" key="3">
    <source>
        <dbReference type="ARBA" id="ARBA00023082"/>
    </source>
</evidence>
<dbReference type="NCBIfam" id="TIGR02985">
    <property type="entry name" value="Sig70_bacteroi1"/>
    <property type="match status" value="1"/>
</dbReference>
<dbReference type="CDD" id="cd06171">
    <property type="entry name" value="Sigma70_r4"/>
    <property type="match status" value="1"/>
</dbReference>
<keyword evidence="2" id="KW-0805">Transcription regulation</keyword>
<dbReference type="InterPro" id="IPR039425">
    <property type="entry name" value="RNA_pol_sigma-70-like"/>
</dbReference>
<organism evidence="7 8">
    <name type="scientific">Roseivirga spongicola</name>
    <dbReference type="NCBI Taxonomy" id="333140"/>
    <lineage>
        <taxon>Bacteria</taxon>
        <taxon>Pseudomonadati</taxon>
        <taxon>Bacteroidota</taxon>
        <taxon>Cytophagia</taxon>
        <taxon>Cytophagales</taxon>
        <taxon>Roseivirgaceae</taxon>
        <taxon>Roseivirga</taxon>
    </lineage>
</organism>
<keyword evidence="3" id="KW-0731">Sigma factor</keyword>
<dbReference type="Gene3D" id="1.10.1740.10">
    <property type="match status" value="1"/>
</dbReference>
<comment type="caution">
    <text evidence="7">The sequence shown here is derived from an EMBL/GenBank/DDBJ whole genome shotgun (WGS) entry which is preliminary data.</text>
</comment>
<dbReference type="NCBIfam" id="TIGR02937">
    <property type="entry name" value="sigma70-ECF"/>
    <property type="match status" value="1"/>
</dbReference>
<dbReference type="Pfam" id="PF08281">
    <property type="entry name" value="Sigma70_r4_2"/>
    <property type="match status" value="1"/>
</dbReference>
<dbReference type="SUPFAM" id="SSF88946">
    <property type="entry name" value="Sigma2 domain of RNA polymerase sigma factors"/>
    <property type="match status" value="1"/>
</dbReference>
<dbReference type="SUPFAM" id="SSF88659">
    <property type="entry name" value="Sigma3 and sigma4 domains of RNA polymerase sigma factors"/>
    <property type="match status" value="1"/>
</dbReference>
<dbReference type="PANTHER" id="PTHR43133">
    <property type="entry name" value="RNA POLYMERASE ECF-TYPE SIGMA FACTO"/>
    <property type="match status" value="1"/>
</dbReference>
<dbReference type="InterPro" id="IPR014327">
    <property type="entry name" value="RNA_pol_sigma70_bacteroid"/>
</dbReference>
<name>A0A150XA61_9BACT</name>
<dbReference type="RefSeq" id="WP_068219224.1">
    <property type="nucleotide sequence ID" value="NZ_LRPC01000012.1"/>
</dbReference>
<reference evidence="7 8" key="1">
    <citation type="submission" date="2016-01" db="EMBL/GenBank/DDBJ databases">
        <title>Genome sequencing of Roseivirga spongicola UST030701-084.</title>
        <authorList>
            <person name="Selvaratnam C."/>
            <person name="Thevarajoo S."/>
            <person name="Goh K.M."/>
            <person name="Ee R."/>
            <person name="Chan K.-G."/>
            <person name="Chong C.S."/>
        </authorList>
    </citation>
    <scope>NUCLEOTIDE SEQUENCE [LARGE SCALE GENOMIC DNA]</scope>
    <source>
        <strain evidence="7 8">UST030701-084</strain>
    </source>
</reference>
<keyword evidence="4" id="KW-0804">Transcription</keyword>
<dbReference type="EMBL" id="LRPC01000012">
    <property type="protein sequence ID" value="KYG75627.1"/>
    <property type="molecule type" value="Genomic_DNA"/>
</dbReference>
<dbReference type="AlphaFoldDB" id="A0A150XA61"/>
<feature type="domain" description="RNA polymerase sigma factor 70 region 4 type 2" evidence="6">
    <location>
        <begin position="104"/>
        <end position="153"/>
    </location>
</feature>
<protein>
    <submittedName>
        <fullName evidence="7">RNA polymerase subunit sigma-70</fullName>
    </submittedName>
</protein>